<dbReference type="SUPFAM" id="SSF53474">
    <property type="entry name" value="alpha/beta-Hydrolases"/>
    <property type="match status" value="1"/>
</dbReference>
<dbReference type="EMBL" id="JAGPYM010000045">
    <property type="protein sequence ID" value="KAH6873633.1"/>
    <property type="molecule type" value="Genomic_DNA"/>
</dbReference>
<dbReference type="PANTHER" id="PTHR37471">
    <property type="entry name" value="UNNAMED PRODUCT"/>
    <property type="match status" value="1"/>
</dbReference>
<organism evidence="2 3">
    <name type="scientific">Thelonectria olida</name>
    <dbReference type="NCBI Taxonomy" id="1576542"/>
    <lineage>
        <taxon>Eukaryota</taxon>
        <taxon>Fungi</taxon>
        <taxon>Dikarya</taxon>
        <taxon>Ascomycota</taxon>
        <taxon>Pezizomycotina</taxon>
        <taxon>Sordariomycetes</taxon>
        <taxon>Hypocreomycetidae</taxon>
        <taxon>Hypocreales</taxon>
        <taxon>Nectriaceae</taxon>
        <taxon>Thelonectria</taxon>
    </lineage>
</organism>
<keyword evidence="1" id="KW-0812">Transmembrane</keyword>
<dbReference type="AlphaFoldDB" id="A0A9P8VTQ6"/>
<gene>
    <name evidence="2" type="ORF">B0T10DRAFT_588733</name>
</gene>
<evidence type="ECO:0008006" key="4">
    <source>
        <dbReference type="Google" id="ProtNLM"/>
    </source>
</evidence>
<evidence type="ECO:0000256" key="1">
    <source>
        <dbReference type="SAM" id="Phobius"/>
    </source>
</evidence>
<feature type="transmembrane region" description="Helical" evidence="1">
    <location>
        <begin position="74"/>
        <end position="94"/>
    </location>
</feature>
<reference evidence="2 3" key="1">
    <citation type="journal article" date="2021" name="Nat. Commun.">
        <title>Genetic determinants of endophytism in the Arabidopsis root mycobiome.</title>
        <authorList>
            <person name="Mesny F."/>
            <person name="Miyauchi S."/>
            <person name="Thiergart T."/>
            <person name="Pickel B."/>
            <person name="Atanasova L."/>
            <person name="Karlsson M."/>
            <person name="Huettel B."/>
            <person name="Barry K.W."/>
            <person name="Haridas S."/>
            <person name="Chen C."/>
            <person name="Bauer D."/>
            <person name="Andreopoulos W."/>
            <person name="Pangilinan J."/>
            <person name="LaButti K."/>
            <person name="Riley R."/>
            <person name="Lipzen A."/>
            <person name="Clum A."/>
            <person name="Drula E."/>
            <person name="Henrissat B."/>
            <person name="Kohler A."/>
            <person name="Grigoriev I.V."/>
            <person name="Martin F.M."/>
            <person name="Hacquard S."/>
        </authorList>
    </citation>
    <scope>NUCLEOTIDE SEQUENCE [LARGE SCALE GENOMIC DNA]</scope>
    <source>
        <strain evidence="2 3">MPI-CAGE-CH-0241</strain>
    </source>
</reference>
<comment type="caution">
    <text evidence="2">The sequence shown here is derived from an EMBL/GenBank/DDBJ whole genome shotgun (WGS) entry which is preliminary data.</text>
</comment>
<feature type="non-terminal residue" evidence="2">
    <location>
        <position position="1"/>
    </location>
</feature>
<dbReference type="InterPro" id="IPR029058">
    <property type="entry name" value="AB_hydrolase_fold"/>
</dbReference>
<keyword evidence="1" id="KW-1133">Transmembrane helix</keyword>
<proteinExistence type="predicted"/>
<feature type="transmembrane region" description="Helical" evidence="1">
    <location>
        <begin position="49"/>
        <end position="68"/>
    </location>
</feature>
<keyword evidence="3" id="KW-1185">Reference proteome</keyword>
<feature type="transmembrane region" description="Helical" evidence="1">
    <location>
        <begin position="211"/>
        <end position="231"/>
    </location>
</feature>
<sequence length="523" mass="60093">ATHVISFLVTTLPGNISTPSKAPPLPVLSPFAMVGTSVWDYVFVRTSIFLLHLVAPLSVVYSLASWLVRLPFRIPLALEIWLALEAAFYLFVYLPRKAYLQTATTHPCAPCRDDRRRLFWRCHSNIPDPNQYLKKWFRNAPASEIKRENVKDFFQWAFLNTGEPDPAYDEELEEYVREMEKLLGRKLEPGRGNAKCLRLTLDKVEMLHRSLTWYMCVFIVDTAASIYLRYYSFDFHRTSLSQFLSIFPSRPLALFTTCRSPAETLTYWYRPHTSKSRLPVVFIHGIGIGLYPYIPFLADLNAKDGEDSDGQVGIIAIEIMPISSRITAAAMLKDEMCEEVHCILKAHSWERFALVSHSYGSVVVTHLLRTPQIARKIGPILFVDPVSFLLHLPDVAYNFICRKPTHANEHLLSYFGSKDMGISHTLFRRFIWADNALWKEDIQCHDVTVVLAGRDVIVDTKVIGAYLTGADEWFLETRSGEDGVWKGDGLDLLWFPGLDHGQVFDERRTRKRLVDIVRRFRVE</sequence>
<protein>
    <recommendedName>
        <fullName evidence="4">AB hydrolase-1 domain-containing protein</fullName>
    </recommendedName>
</protein>
<dbReference type="Proteomes" id="UP000777438">
    <property type="component" value="Unassembled WGS sequence"/>
</dbReference>
<name>A0A9P8VTQ6_9HYPO</name>
<evidence type="ECO:0000313" key="3">
    <source>
        <dbReference type="Proteomes" id="UP000777438"/>
    </source>
</evidence>
<feature type="non-terminal residue" evidence="2">
    <location>
        <position position="523"/>
    </location>
</feature>
<dbReference type="OrthoDB" id="6431331at2759"/>
<keyword evidence="1" id="KW-0472">Membrane</keyword>
<dbReference type="PANTHER" id="PTHR37471:SF1">
    <property type="entry name" value="AB HYDROLASE-1 DOMAIN-CONTAINING PROTEIN"/>
    <property type="match status" value="1"/>
</dbReference>
<accession>A0A9P8VTQ6</accession>
<dbReference type="Gene3D" id="3.40.50.1820">
    <property type="entry name" value="alpha/beta hydrolase"/>
    <property type="match status" value="1"/>
</dbReference>
<evidence type="ECO:0000313" key="2">
    <source>
        <dbReference type="EMBL" id="KAH6873633.1"/>
    </source>
</evidence>